<evidence type="ECO:0000259" key="1">
    <source>
        <dbReference type="PROSITE" id="PS50943"/>
    </source>
</evidence>
<dbReference type="Pfam" id="PF13560">
    <property type="entry name" value="HTH_31"/>
    <property type="match status" value="1"/>
</dbReference>
<dbReference type="SUPFAM" id="SSF47413">
    <property type="entry name" value="lambda repressor-like DNA-binding domains"/>
    <property type="match status" value="1"/>
</dbReference>
<feature type="domain" description="HTH cro/C1-type" evidence="1">
    <location>
        <begin position="21"/>
        <end position="75"/>
    </location>
</feature>
<dbReference type="Proteomes" id="UP001595698">
    <property type="component" value="Unassembled WGS sequence"/>
</dbReference>
<reference evidence="3" key="1">
    <citation type="journal article" date="2019" name="Int. J. Syst. Evol. Microbiol.">
        <title>The Global Catalogue of Microorganisms (GCM) 10K type strain sequencing project: providing services to taxonomists for standard genome sequencing and annotation.</title>
        <authorList>
            <consortium name="The Broad Institute Genomics Platform"/>
            <consortium name="The Broad Institute Genome Sequencing Center for Infectious Disease"/>
            <person name="Wu L."/>
            <person name="Ma J."/>
        </authorList>
    </citation>
    <scope>NUCLEOTIDE SEQUENCE [LARGE SCALE GENOMIC DNA]</scope>
    <source>
        <strain evidence="3">TBRC 7912</strain>
    </source>
</reference>
<dbReference type="PROSITE" id="PS50943">
    <property type="entry name" value="HTH_CROC1"/>
    <property type="match status" value="1"/>
</dbReference>
<dbReference type="InterPro" id="IPR043917">
    <property type="entry name" value="DUF5753"/>
</dbReference>
<dbReference type="InterPro" id="IPR001387">
    <property type="entry name" value="Cro/C1-type_HTH"/>
</dbReference>
<name>A0ABV8F6H5_9ACTN</name>
<dbReference type="Gene3D" id="1.10.260.40">
    <property type="entry name" value="lambda repressor-like DNA-binding domains"/>
    <property type="match status" value="1"/>
</dbReference>
<protein>
    <submittedName>
        <fullName evidence="2">Scr1 family TA system antitoxin-like transcriptional regulator</fullName>
    </submittedName>
</protein>
<dbReference type="CDD" id="cd00093">
    <property type="entry name" value="HTH_XRE"/>
    <property type="match status" value="1"/>
</dbReference>
<sequence>MPNPAKLDPGKSPAAYFGYELRKYRIEAGLSQQQLAVRVNYSIGTISGVERGQQSPTVAFAKKCDEALELEGALIRIKEMIDNAAAKLPTWFRAWVEAEQHADVLRTWEPLIVPGLLQTEDYARAVLMGKPGSPLQKLEKRVASRLERQRILWRDAPAALWAVVDEGVLSRPIGDNTVMARQLGYLLECAAAPHIVIQVLPTEARSTTGVLGGFMIAQGPGVPDTVYLESAIRGQVSHDPADAKAASMWYEAIRAEALPQSSSLRMIEEKRDRWKRTT</sequence>
<accession>A0ABV8F6H5</accession>
<evidence type="ECO:0000313" key="2">
    <source>
        <dbReference type="EMBL" id="MFC3984257.1"/>
    </source>
</evidence>
<dbReference type="Pfam" id="PF19054">
    <property type="entry name" value="DUF5753"/>
    <property type="match status" value="1"/>
</dbReference>
<evidence type="ECO:0000313" key="3">
    <source>
        <dbReference type="Proteomes" id="UP001595698"/>
    </source>
</evidence>
<gene>
    <name evidence="2" type="ORF">ACFOYY_29260</name>
</gene>
<dbReference type="RefSeq" id="WP_386193910.1">
    <property type="nucleotide sequence ID" value="NZ_JBHSBC010000032.1"/>
</dbReference>
<dbReference type="InterPro" id="IPR010982">
    <property type="entry name" value="Lambda_DNA-bd_dom_sf"/>
</dbReference>
<dbReference type="SMART" id="SM00530">
    <property type="entry name" value="HTH_XRE"/>
    <property type="match status" value="1"/>
</dbReference>
<proteinExistence type="predicted"/>
<comment type="caution">
    <text evidence="2">The sequence shown here is derived from an EMBL/GenBank/DDBJ whole genome shotgun (WGS) entry which is preliminary data.</text>
</comment>
<organism evidence="2 3">
    <name type="scientific">Streptosporangium jomthongense</name>
    <dbReference type="NCBI Taxonomy" id="1193683"/>
    <lineage>
        <taxon>Bacteria</taxon>
        <taxon>Bacillati</taxon>
        <taxon>Actinomycetota</taxon>
        <taxon>Actinomycetes</taxon>
        <taxon>Streptosporangiales</taxon>
        <taxon>Streptosporangiaceae</taxon>
        <taxon>Streptosporangium</taxon>
    </lineage>
</organism>
<keyword evidence="3" id="KW-1185">Reference proteome</keyword>
<dbReference type="EMBL" id="JBHSBC010000032">
    <property type="protein sequence ID" value="MFC3984257.1"/>
    <property type="molecule type" value="Genomic_DNA"/>
</dbReference>